<evidence type="ECO:0000256" key="1">
    <source>
        <dbReference type="SAM" id="MobiDB-lite"/>
    </source>
</evidence>
<organism evidence="2 3">
    <name type="scientific">Gossypium barbadense</name>
    <name type="common">Sea Island cotton</name>
    <name type="synonym">Hibiscus barbadensis</name>
    <dbReference type="NCBI Taxonomy" id="3634"/>
    <lineage>
        <taxon>Eukaryota</taxon>
        <taxon>Viridiplantae</taxon>
        <taxon>Streptophyta</taxon>
        <taxon>Embryophyta</taxon>
        <taxon>Tracheophyta</taxon>
        <taxon>Spermatophyta</taxon>
        <taxon>Magnoliopsida</taxon>
        <taxon>eudicotyledons</taxon>
        <taxon>Gunneridae</taxon>
        <taxon>Pentapetalae</taxon>
        <taxon>rosids</taxon>
        <taxon>malvids</taxon>
        <taxon>Malvales</taxon>
        <taxon>Malvaceae</taxon>
        <taxon>Malvoideae</taxon>
        <taxon>Gossypium</taxon>
    </lineage>
</organism>
<evidence type="ECO:0000313" key="3">
    <source>
        <dbReference type="Proteomes" id="UP000239757"/>
    </source>
</evidence>
<gene>
    <name evidence="2" type="ORF">GOBAR_AA35461</name>
</gene>
<dbReference type="Proteomes" id="UP000239757">
    <property type="component" value="Unassembled WGS sequence"/>
</dbReference>
<reference evidence="2 3" key="1">
    <citation type="submission" date="2015-01" db="EMBL/GenBank/DDBJ databases">
        <title>Genome of allotetraploid Gossypium barbadense reveals genomic plasticity and fiber elongation in cotton evolution.</title>
        <authorList>
            <person name="Chen X."/>
            <person name="Liu X."/>
            <person name="Zhao B."/>
            <person name="Zheng H."/>
            <person name="Hu Y."/>
            <person name="Lu G."/>
            <person name="Yang C."/>
            <person name="Chen J."/>
            <person name="Shan C."/>
            <person name="Zhang L."/>
            <person name="Zhou Y."/>
            <person name="Wang L."/>
            <person name="Guo W."/>
            <person name="Bai Y."/>
            <person name="Ruan J."/>
            <person name="Shangguan X."/>
            <person name="Mao Y."/>
            <person name="Jiang J."/>
            <person name="Zhu Y."/>
            <person name="Lei J."/>
            <person name="Kang H."/>
            <person name="Chen S."/>
            <person name="He X."/>
            <person name="Wang R."/>
            <person name="Wang Y."/>
            <person name="Chen J."/>
            <person name="Wang L."/>
            <person name="Yu S."/>
            <person name="Wang B."/>
            <person name="Wei J."/>
            <person name="Song S."/>
            <person name="Lu X."/>
            <person name="Gao Z."/>
            <person name="Gu W."/>
            <person name="Deng X."/>
            <person name="Ma D."/>
            <person name="Wang S."/>
            <person name="Liang W."/>
            <person name="Fang L."/>
            <person name="Cai C."/>
            <person name="Zhu X."/>
            <person name="Zhou B."/>
            <person name="Zhang Y."/>
            <person name="Chen Z."/>
            <person name="Xu S."/>
            <person name="Zhu R."/>
            <person name="Wang S."/>
            <person name="Zhang T."/>
            <person name="Zhao G."/>
        </authorList>
    </citation>
    <scope>NUCLEOTIDE SEQUENCE [LARGE SCALE GENOMIC DNA]</scope>
    <source>
        <strain evidence="3">cv. Xinhai21</strain>
        <tissue evidence="2">Leaf</tissue>
    </source>
</reference>
<proteinExistence type="predicted"/>
<accession>A0A2P5W2D6</accession>
<dbReference type="EMBL" id="KZ669489">
    <property type="protein sequence ID" value="PPR85233.1"/>
    <property type="molecule type" value="Genomic_DNA"/>
</dbReference>
<feature type="compositionally biased region" description="Polar residues" evidence="1">
    <location>
        <begin position="89"/>
        <end position="100"/>
    </location>
</feature>
<dbReference type="AlphaFoldDB" id="A0A2P5W2D6"/>
<evidence type="ECO:0000313" key="2">
    <source>
        <dbReference type="EMBL" id="PPR85233.1"/>
    </source>
</evidence>
<protein>
    <submittedName>
        <fullName evidence="2">Uncharacterized protein</fullName>
    </submittedName>
</protein>
<name>A0A2P5W2D6_GOSBA</name>
<feature type="region of interest" description="Disordered" evidence="1">
    <location>
        <begin position="53"/>
        <end position="100"/>
    </location>
</feature>
<sequence>METMVALYCGNQGDQNAPVQLLAELVDVERIEDLTPLGEEHGAQEPCLMTDAIGDDGCGSSDPFDHEVDSGNPNMDEVSDDIDNKAVNDNRNVNASSFGS</sequence>